<dbReference type="PANTHER" id="PTHR30269:SF25">
    <property type="entry name" value="MEMBRANE TRANSPORTER PROTEIN-RELATED"/>
    <property type="match status" value="1"/>
</dbReference>
<dbReference type="AlphaFoldDB" id="A0A919BMD5"/>
<keyword evidence="4 8" id="KW-1003">Cell membrane</keyword>
<gene>
    <name evidence="9" type="primary">yfcA</name>
    <name evidence="9" type="ORF">GCM10017161_28410</name>
</gene>
<feature type="transmembrane region" description="Helical" evidence="8">
    <location>
        <begin position="193"/>
        <end position="223"/>
    </location>
</feature>
<evidence type="ECO:0000313" key="10">
    <source>
        <dbReference type="Proteomes" id="UP000623842"/>
    </source>
</evidence>
<evidence type="ECO:0000256" key="6">
    <source>
        <dbReference type="ARBA" id="ARBA00022989"/>
    </source>
</evidence>
<dbReference type="PANTHER" id="PTHR30269">
    <property type="entry name" value="TRANSMEMBRANE PROTEIN YFCA"/>
    <property type="match status" value="1"/>
</dbReference>
<feature type="transmembrane region" description="Helical" evidence="8">
    <location>
        <begin position="107"/>
        <end position="127"/>
    </location>
</feature>
<evidence type="ECO:0000256" key="5">
    <source>
        <dbReference type="ARBA" id="ARBA00022692"/>
    </source>
</evidence>
<dbReference type="Pfam" id="PF01925">
    <property type="entry name" value="TauE"/>
    <property type="match status" value="1"/>
</dbReference>
<evidence type="ECO:0000256" key="1">
    <source>
        <dbReference type="ARBA" id="ARBA00004651"/>
    </source>
</evidence>
<dbReference type="Proteomes" id="UP000623842">
    <property type="component" value="Unassembled WGS sequence"/>
</dbReference>
<evidence type="ECO:0000256" key="2">
    <source>
        <dbReference type="ARBA" id="ARBA00009142"/>
    </source>
</evidence>
<evidence type="ECO:0000256" key="7">
    <source>
        <dbReference type="ARBA" id="ARBA00023136"/>
    </source>
</evidence>
<protein>
    <recommendedName>
        <fullName evidence="8">Probable membrane transporter protein</fullName>
    </recommendedName>
</protein>
<name>A0A919BMD5_9GAMM</name>
<feature type="transmembrane region" description="Helical" evidence="8">
    <location>
        <begin position="148"/>
        <end position="173"/>
    </location>
</feature>
<comment type="similarity">
    <text evidence="2 8">Belongs to the 4-toluene sulfonate uptake permease (TSUP) (TC 2.A.102) family.</text>
</comment>
<evidence type="ECO:0000256" key="8">
    <source>
        <dbReference type="RuleBase" id="RU363041"/>
    </source>
</evidence>
<dbReference type="InterPro" id="IPR052017">
    <property type="entry name" value="TSUP"/>
</dbReference>
<keyword evidence="6 8" id="KW-1133">Transmembrane helix</keyword>
<keyword evidence="10" id="KW-1185">Reference proteome</keyword>
<comment type="caution">
    <text evidence="9">The sequence shown here is derived from an EMBL/GenBank/DDBJ whole genome shotgun (WGS) entry which is preliminary data.</text>
</comment>
<dbReference type="InterPro" id="IPR002781">
    <property type="entry name" value="TM_pro_TauE-like"/>
</dbReference>
<sequence length="257" mass="27663">MEIAFDLNLWLTLCSIGFIAGLIDAIAGGGGMLTIPALLTAGLPPHLALGTNKVAASFASFTASVTFYRKKLFDIKFWRWSIFATAIGAVIGALTVDHLPVELLEKALPVIIVMTAIYTLIAKNAVYQESSLPKNSNSLRIKQTGQGLVLGFYDGVAGPGTGAFWTASSSALYKINILLSLGLARSTNFVSNIVSVVAFVYLGYVNFLIGISMGIFMMLGAWVGAHWAIKFGSKYIRPVFIFVVISMSINLGYQAWF</sequence>
<accession>A0A919BMD5</accession>
<feature type="transmembrane region" description="Helical" evidence="8">
    <location>
        <begin position="235"/>
        <end position="256"/>
    </location>
</feature>
<keyword evidence="3" id="KW-0813">Transport</keyword>
<feature type="transmembrane region" description="Helical" evidence="8">
    <location>
        <begin position="47"/>
        <end position="68"/>
    </location>
</feature>
<organism evidence="9 10">
    <name type="scientific">Thalassotalea marina</name>
    <dbReference type="NCBI Taxonomy" id="1673741"/>
    <lineage>
        <taxon>Bacteria</taxon>
        <taxon>Pseudomonadati</taxon>
        <taxon>Pseudomonadota</taxon>
        <taxon>Gammaproteobacteria</taxon>
        <taxon>Alteromonadales</taxon>
        <taxon>Colwelliaceae</taxon>
        <taxon>Thalassotalea</taxon>
    </lineage>
</organism>
<keyword evidence="5 8" id="KW-0812">Transmembrane</keyword>
<dbReference type="RefSeq" id="WP_189771862.1">
    <property type="nucleotide sequence ID" value="NZ_BNCK01000006.1"/>
</dbReference>
<dbReference type="EMBL" id="BNCK01000006">
    <property type="protein sequence ID" value="GHF98278.1"/>
    <property type="molecule type" value="Genomic_DNA"/>
</dbReference>
<comment type="subcellular location">
    <subcellularLocation>
        <location evidence="1 8">Cell membrane</location>
        <topology evidence="1 8">Multi-pass membrane protein</topology>
    </subcellularLocation>
</comment>
<reference evidence="9" key="1">
    <citation type="journal article" date="2014" name="Int. J. Syst. Evol. Microbiol.">
        <title>Complete genome sequence of Corynebacterium casei LMG S-19264T (=DSM 44701T), isolated from a smear-ripened cheese.</title>
        <authorList>
            <consortium name="US DOE Joint Genome Institute (JGI-PGF)"/>
            <person name="Walter F."/>
            <person name="Albersmeier A."/>
            <person name="Kalinowski J."/>
            <person name="Ruckert C."/>
        </authorList>
    </citation>
    <scope>NUCLEOTIDE SEQUENCE</scope>
    <source>
        <strain evidence="9">KCTC 42731</strain>
    </source>
</reference>
<feature type="transmembrane region" description="Helical" evidence="8">
    <location>
        <begin position="7"/>
        <end position="27"/>
    </location>
</feature>
<keyword evidence="7 8" id="KW-0472">Membrane</keyword>
<evidence type="ECO:0000256" key="4">
    <source>
        <dbReference type="ARBA" id="ARBA00022475"/>
    </source>
</evidence>
<evidence type="ECO:0000256" key="3">
    <source>
        <dbReference type="ARBA" id="ARBA00022448"/>
    </source>
</evidence>
<feature type="transmembrane region" description="Helical" evidence="8">
    <location>
        <begin position="80"/>
        <end position="101"/>
    </location>
</feature>
<dbReference type="GO" id="GO:0005886">
    <property type="term" value="C:plasma membrane"/>
    <property type="evidence" value="ECO:0007669"/>
    <property type="project" value="UniProtKB-SubCell"/>
</dbReference>
<evidence type="ECO:0000313" key="9">
    <source>
        <dbReference type="EMBL" id="GHF98278.1"/>
    </source>
</evidence>
<reference evidence="9" key="2">
    <citation type="submission" date="2020-09" db="EMBL/GenBank/DDBJ databases">
        <authorList>
            <person name="Sun Q."/>
            <person name="Kim S."/>
        </authorList>
    </citation>
    <scope>NUCLEOTIDE SEQUENCE</scope>
    <source>
        <strain evidence="9">KCTC 42731</strain>
    </source>
</reference>
<proteinExistence type="inferred from homology"/>